<protein>
    <submittedName>
        <fullName evidence="1">Uncharacterized protein</fullName>
    </submittedName>
</protein>
<keyword evidence="2" id="KW-1185">Reference proteome</keyword>
<comment type="caution">
    <text evidence="1">The sequence shown here is derived from an EMBL/GenBank/DDBJ whole genome shotgun (WGS) entry which is preliminary data.</text>
</comment>
<dbReference type="EMBL" id="MU795026">
    <property type="protein sequence ID" value="KAJ3812353.1"/>
    <property type="molecule type" value="Genomic_DNA"/>
</dbReference>
<evidence type="ECO:0000313" key="2">
    <source>
        <dbReference type="Proteomes" id="UP001163835"/>
    </source>
</evidence>
<evidence type="ECO:0000313" key="1">
    <source>
        <dbReference type="EMBL" id="KAJ3812353.1"/>
    </source>
</evidence>
<dbReference type="Proteomes" id="UP001163835">
    <property type="component" value="Unassembled WGS sequence"/>
</dbReference>
<sequence length="269" mass="29258">MLWDPPSPGYCVQHYAGLTMDKILLSIVATLLYGPLKSACLTFDVSSPVLNDTNLDFMVKFTRNNTDPSKWGVWAFVEIFQDNTLTPDLLDLVPVMVYNQSQLSGIILLHPDSIETNVTLQAFTFNSTKEMFMPFGNKSSTFLLPAAPTITTTVTRVPAFESTSLTENGAFSTVLSSTLTSATVSSSHTAIGTVSGGSSTHTNVIVGATIGSFAFALLTVALLTMWLRRCRRRRIAPSQFIGDKMVRAPYSYSEGFGFKLHSNDGAENA</sequence>
<proteinExistence type="predicted"/>
<name>A0ACC1U6A8_9AGAR</name>
<organism evidence="1 2">
    <name type="scientific">Lentinula aff. lateritia</name>
    <dbReference type="NCBI Taxonomy" id="2804960"/>
    <lineage>
        <taxon>Eukaryota</taxon>
        <taxon>Fungi</taxon>
        <taxon>Dikarya</taxon>
        <taxon>Basidiomycota</taxon>
        <taxon>Agaricomycotina</taxon>
        <taxon>Agaricomycetes</taxon>
        <taxon>Agaricomycetidae</taxon>
        <taxon>Agaricales</taxon>
        <taxon>Marasmiineae</taxon>
        <taxon>Omphalotaceae</taxon>
        <taxon>Lentinula</taxon>
    </lineage>
</organism>
<gene>
    <name evidence="1" type="ORF">F5876DRAFT_74931</name>
</gene>
<accession>A0ACC1U6A8</accession>
<reference evidence="1" key="1">
    <citation type="submission" date="2022-09" db="EMBL/GenBank/DDBJ databases">
        <title>A Global Phylogenomic Analysis of the Shiitake Genus Lentinula.</title>
        <authorList>
            <consortium name="DOE Joint Genome Institute"/>
            <person name="Sierra-Patev S."/>
            <person name="Min B."/>
            <person name="Naranjo-Ortiz M."/>
            <person name="Looney B."/>
            <person name="Konkel Z."/>
            <person name="Slot J.C."/>
            <person name="Sakamoto Y."/>
            <person name="Steenwyk J.L."/>
            <person name="Rokas A."/>
            <person name="Carro J."/>
            <person name="Camarero S."/>
            <person name="Ferreira P."/>
            <person name="Molpeceres G."/>
            <person name="Ruiz-Duenas F.J."/>
            <person name="Serrano A."/>
            <person name="Henrissat B."/>
            <person name="Drula E."/>
            <person name="Hughes K.W."/>
            <person name="Mata J.L."/>
            <person name="Ishikawa N.K."/>
            <person name="Vargas-Isla R."/>
            <person name="Ushijima S."/>
            <person name="Smith C.A."/>
            <person name="Ahrendt S."/>
            <person name="Andreopoulos W."/>
            <person name="He G."/>
            <person name="Labutti K."/>
            <person name="Lipzen A."/>
            <person name="Ng V."/>
            <person name="Riley R."/>
            <person name="Sandor L."/>
            <person name="Barry K."/>
            <person name="Martinez A.T."/>
            <person name="Xiao Y."/>
            <person name="Gibbons J.G."/>
            <person name="Terashima K."/>
            <person name="Grigoriev I.V."/>
            <person name="Hibbett D.S."/>
        </authorList>
    </citation>
    <scope>NUCLEOTIDE SEQUENCE</scope>
    <source>
        <strain evidence="1">TMI1499</strain>
    </source>
</reference>